<dbReference type="Gene3D" id="3.30.450.20">
    <property type="entry name" value="PAS domain"/>
    <property type="match status" value="1"/>
</dbReference>
<feature type="domain" description="EAL" evidence="2">
    <location>
        <begin position="318"/>
        <end position="569"/>
    </location>
</feature>
<evidence type="ECO:0000259" key="3">
    <source>
        <dbReference type="PROSITE" id="PS50887"/>
    </source>
</evidence>
<dbReference type="FunFam" id="3.30.70.270:FF:000001">
    <property type="entry name" value="Diguanylate cyclase domain protein"/>
    <property type="match status" value="1"/>
</dbReference>
<evidence type="ECO:0008006" key="6">
    <source>
        <dbReference type="Google" id="ProtNLM"/>
    </source>
</evidence>
<dbReference type="GO" id="GO:0003824">
    <property type="term" value="F:catalytic activity"/>
    <property type="evidence" value="ECO:0007669"/>
    <property type="project" value="UniProtKB-ARBA"/>
</dbReference>
<dbReference type="NCBIfam" id="TIGR00254">
    <property type="entry name" value="GGDEF"/>
    <property type="match status" value="1"/>
</dbReference>
<dbReference type="PANTHER" id="PTHR44757:SF2">
    <property type="entry name" value="BIOFILM ARCHITECTURE MAINTENANCE PROTEIN MBAA"/>
    <property type="match status" value="1"/>
</dbReference>
<dbReference type="InterPro" id="IPR035919">
    <property type="entry name" value="EAL_sf"/>
</dbReference>
<dbReference type="AlphaFoldDB" id="A0A1E7YYP3"/>
<dbReference type="InterPro" id="IPR029787">
    <property type="entry name" value="Nucleotide_cyclase"/>
</dbReference>
<evidence type="ECO:0000313" key="4">
    <source>
        <dbReference type="EMBL" id="OFC61620.1"/>
    </source>
</evidence>
<reference evidence="4 5" key="1">
    <citation type="submission" date="2016-06" db="EMBL/GenBank/DDBJ databases">
        <title>Gene turnover analysis identifies the evolutionary adaptation of the extremophile Acidithiobacillus caldus.</title>
        <authorList>
            <person name="Zhang X."/>
        </authorList>
    </citation>
    <scope>NUCLEOTIDE SEQUENCE [LARGE SCALE GENOMIC DNA]</scope>
    <source>
        <strain evidence="4 5">S1</strain>
    </source>
</reference>
<dbReference type="SUPFAM" id="SSF55073">
    <property type="entry name" value="Nucleotide cyclase"/>
    <property type="match status" value="1"/>
</dbReference>
<feature type="domain" description="PAC" evidence="1">
    <location>
        <begin position="94"/>
        <end position="146"/>
    </location>
</feature>
<dbReference type="PROSITE" id="PS50883">
    <property type="entry name" value="EAL"/>
    <property type="match status" value="1"/>
</dbReference>
<dbReference type="EMBL" id="LZYH01000358">
    <property type="protein sequence ID" value="OFC61620.1"/>
    <property type="molecule type" value="Genomic_DNA"/>
</dbReference>
<gene>
    <name evidence="4" type="ORF">BAE30_04370</name>
</gene>
<feature type="domain" description="GGDEF" evidence="3">
    <location>
        <begin position="178"/>
        <end position="316"/>
    </location>
</feature>
<dbReference type="CDD" id="cd01948">
    <property type="entry name" value="EAL"/>
    <property type="match status" value="1"/>
</dbReference>
<accession>A0A1E7YYP3</accession>
<dbReference type="Pfam" id="PF08448">
    <property type="entry name" value="PAS_4"/>
    <property type="match status" value="1"/>
</dbReference>
<dbReference type="CDD" id="cd01949">
    <property type="entry name" value="GGDEF"/>
    <property type="match status" value="1"/>
</dbReference>
<dbReference type="InterPro" id="IPR000014">
    <property type="entry name" value="PAS"/>
</dbReference>
<dbReference type="PANTHER" id="PTHR44757">
    <property type="entry name" value="DIGUANYLATE CYCLASE DGCP"/>
    <property type="match status" value="1"/>
</dbReference>
<sequence>MKNPELVAPILHNLTQCDEFSALIEAIPDALFLKDGQGRWRFINEPAKRLFQLQNIPWQGKTDRELADLHPEFRAIHEACVADDEKAWQAGHMVVVEEIMTREDGQLATFETRKVPVFTPDGQRQGLVVLGRDITERKAAEARVQHMALYDELTGLPNRRFLGIRIEEDMARATRHNRLLAVCMLDLDNFKPINDTYGHEAGDEVLVVIGKRLSEILRRSDFIARLGGDEFVLLVEDLADVDDLTQTLVKVDDAIATPIQLSNGTTIKVGVSMGVILYPLGNEETGDQLLRGADQALYESKAHKADRAHSWTLFGQEQQAARMPAQRLLDAGALEVWYQPILDNRAPGVVGVEALARLRDEDGKLWSPAEFLPQLQEKDLFELSRQVLQRALIDLSALDALGLALWVSVNVDPRSFSEDCVTCLREMIAQGAVDPSRITLEILEGSDFLEQQAALEYLLALKAQGVRLALDDVGRAYASLLRMKDLPIDEIKLDQGFVRTLEERPQDLHFVKSIRDLAEGMGINLVVEGVETGDILDAVTVLGVNFLQGFGVARPMPLTQLQDFLACRPSVHRWHPASLLGLYAAQLVDYSALKKAIRQNPHLVDYKTLADASNCPIHDALHRLGLDDGGPLDRLHQEYHRAMADVDTQLTPSSTYNDWSAVEQAQKAFETCILERLQSKNLVI</sequence>
<protein>
    <recommendedName>
        <fullName evidence="6">Diguanylate cyclase</fullName>
    </recommendedName>
</protein>
<dbReference type="SMART" id="SM00267">
    <property type="entry name" value="GGDEF"/>
    <property type="match status" value="1"/>
</dbReference>
<dbReference type="SMART" id="SM00091">
    <property type="entry name" value="PAS"/>
    <property type="match status" value="1"/>
</dbReference>
<evidence type="ECO:0000259" key="1">
    <source>
        <dbReference type="PROSITE" id="PS50113"/>
    </source>
</evidence>
<dbReference type="CDD" id="cd00130">
    <property type="entry name" value="PAS"/>
    <property type="match status" value="1"/>
</dbReference>
<dbReference type="NCBIfam" id="TIGR00229">
    <property type="entry name" value="sensory_box"/>
    <property type="match status" value="1"/>
</dbReference>
<name>A0A1E7YYP3_9PROT</name>
<dbReference type="InterPro" id="IPR000160">
    <property type="entry name" value="GGDEF_dom"/>
</dbReference>
<organism evidence="4 5">
    <name type="scientific">Acidithiobacillus caldus</name>
    <dbReference type="NCBI Taxonomy" id="33059"/>
    <lineage>
        <taxon>Bacteria</taxon>
        <taxon>Pseudomonadati</taxon>
        <taxon>Pseudomonadota</taxon>
        <taxon>Acidithiobacillia</taxon>
        <taxon>Acidithiobacillales</taxon>
        <taxon>Acidithiobacillaceae</taxon>
        <taxon>Acidithiobacillus</taxon>
    </lineage>
</organism>
<comment type="caution">
    <text evidence="4">The sequence shown here is derived from an EMBL/GenBank/DDBJ whole genome shotgun (WGS) entry which is preliminary data.</text>
</comment>
<dbReference type="InterPro" id="IPR000700">
    <property type="entry name" value="PAS-assoc_C"/>
</dbReference>
<dbReference type="SUPFAM" id="SSF141868">
    <property type="entry name" value="EAL domain-like"/>
    <property type="match status" value="1"/>
</dbReference>
<dbReference type="Gene3D" id="3.20.20.450">
    <property type="entry name" value="EAL domain"/>
    <property type="match status" value="1"/>
</dbReference>
<dbReference type="PROSITE" id="PS50887">
    <property type="entry name" value="GGDEF"/>
    <property type="match status" value="1"/>
</dbReference>
<dbReference type="Proteomes" id="UP000175707">
    <property type="component" value="Unassembled WGS sequence"/>
</dbReference>
<dbReference type="InterPro" id="IPR001633">
    <property type="entry name" value="EAL_dom"/>
</dbReference>
<dbReference type="InterPro" id="IPR052155">
    <property type="entry name" value="Biofilm_reg_signaling"/>
</dbReference>
<evidence type="ECO:0000313" key="5">
    <source>
        <dbReference type="Proteomes" id="UP000175707"/>
    </source>
</evidence>
<dbReference type="PROSITE" id="PS50113">
    <property type="entry name" value="PAC"/>
    <property type="match status" value="1"/>
</dbReference>
<dbReference type="Pfam" id="PF00563">
    <property type="entry name" value="EAL"/>
    <property type="match status" value="1"/>
</dbReference>
<dbReference type="SMART" id="SM00052">
    <property type="entry name" value="EAL"/>
    <property type="match status" value="1"/>
</dbReference>
<dbReference type="InterPro" id="IPR043128">
    <property type="entry name" value="Rev_trsase/Diguanyl_cyclase"/>
</dbReference>
<evidence type="ECO:0000259" key="2">
    <source>
        <dbReference type="PROSITE" id="PS50883"/>
    </source>
</evidence>
<dbReference type="SUPFAM" id="SSF55785">
    <property type="entry name" value="PYP-like sensor domain (PAS domain)"/>
    <property type="match status" value="1"/>
</dbReference>
<proteinExistence type="predicted"/>
<dbReference type="InterPro" id="IPR035965">
    <property type="entry name" value="PAS-like_dom_sf"/>
</dbReference>
<dbReference type="InterPro" id="IPR013656">
    <property type="entry name" value="PAS_4"/>
</dbReference>
<dbReference type="Pfam" id="PF00990">
    <property type="entry name" value="GGDEF"/>
    <property type="match status" value="1"/>
</dbReference>
<dbReference type="Gene3D" id="3.30.70.270">
    <property type="match status" value="1"/>
</dbReference>